<name>A0A6S7GTV1_PARCT</name>
<protein>
    <submittedName>
        <fullName evidence="3">Uncharacterized protein</fullName>
    </submittedName>
</protein>
<evidence type="ECO:0000256" key="2">
    <source>
        <dbReference type="SAM" id="Phobius"/>
    </source>
</evidence>
<accession>A0A6S7GTV1</accession>
<gene>
    <name evidence="3" type="ORF">PACLA_8A013599</name>
</gene>
<organism evidence="3 4">
    <name type="scientific">Paramuricea clavata</name>
    <name type="common">Red gorgonian</name>
    <name type="synonym">Violescent sea-whip</name>
    <dbReference type="NCBI Taxonomy" id="317549"/>
    <lineage>
        <taxon>Eukaryota</taxon>
        <taxon>Metazoa</taxon>
        <taxon>Cnidaria</taxon>
        <taxon>Anthozoa</taxon>
        <taxon>Octocorallia</taxon>
        <taxon>Malacalcyonacea</taxon>
        <taxon>Plexauridae</taxon>
        <taxon>Paramuricea</taxon>
    </lineage>
</organism>
<keyword evidence="2" id="KW-1133">Transmembrane helix</keyword>
<sequence length="308" mass="34641">MLAVVESSTEITGPQREVISIYDDHFATPLSRPEYFIDVYRCVEVDVGECYSGQFGYPVPKTTEEIEIVVPDITNKDRDSSSKKKFYKYVVYNHTSCTCGTFTYRESTLYKNITNNEVSEADYKANCTKNPVNLIRVCNVCDSAQPRYKLHPNHFDAVVAFKYLAYQQCLPGCVVVKNETSNKQTSLMSGRSVSVPRTSDILCKAYDGAKTQGKNRPQKLKSSSSEAPVGNSSDQEPNYEILVYIASGKVILAAVLLSLVLFTILIMDFTLCRRKKGFLYALISCKSNDADNFCQRCSERNIRNEITV</sequence>
<dbReference type="Proteomes" id="UP001152795">
    <property type="component" value="Unassembled WGS sequence"/>
</dbReference>
<feature type="compositionally biased region" description="Polar residues" evidence="1">
    <location>
        <begin position="212"/>
        <end position="234"/>
    </location>
</feature>
<keyword evidence="2" id="KW-0472">Membrane</keyword>
<dbReference type="AlphaFoldDB" id="A0A6S7GTV1"/>
<feature type="transmembrane region" description="Helical" evidence="2">
    <location>
        <begin position="241"/>
        <end position="266"/>
    </location>
</feature>
<evidence type="ECO:0000313" key="3">
    <source>
        <dbReference type="EMBL" id="CAB3995263.1"/>
    </source>
</evidence>
<dbReference type="EMBL" id="CACRXK020002630">
    <property type="protein sequence ID" value="CAB3995263.1"/>
    <property type="molecule type" value="Genomic_DNA"/>
</dbReference>
<comment type="caution">
    <text evidence="3">The sequence shown here is derived from an EMBL/GenBank/DDBJ whole genome shotgun (WGS) entry which is preliminary data.</text>
</comment>
<evidence type="ECO:0000256" key="1">
    <source>
        <dbReference type="SAM" id="MobiDB-lite"/>
    </source>
</evidence>
<proteinExistence type="predicted"/>
<keyword evidence="4" id="KW-1185">Reference proteome</keyword>
<evidence type="ECO:0000313" key="4">
    <source>
        <dbReference type="Proteomes" id="UP001152795"/>
    </source>
</evidence>
<reference evidence="3" key="1">
    <citation type="submission" date="2020-04" db="EMBL/GenBank/DDBJ databases">
        <authorList>
            <person name="Alioto T."/>
            <person name="Alioto T."/>
            <person name="Gomez Garrido J."/>
        </authorList>
    </citation>
    <scope>NUCLEOTIDE SEQUENCE</scope>
    <source>
        <strain evidence="3">A484AB</strain>
    </source>
</reference>
<keyword evidence="2" id="KW-0812">Transmembrane</keyword>
<feature type="region of interest" description="Disordered" evidence="1">
    <location>
        <begin position="210"/>
        <end position="234"/>
    </location>
</feature>